<feature type="coiled-coil region" evidence="1">
    <location>
        <begin position="46"/>
        <end position="80"/>
    </location>
</feature>
<dbReference type="Proteomes" id="UP000070700">
    <property type="component" value="Unassembled WGS sequence"/>
</dbReference>
<dbReference type="InterPro" id="IPR007528">
    <property type="entry name" value="RINT1_Tip20"/>
</dbReference>
<dbReference type="GO" id="GO:0070939">
    <property type="term" value="C:Dsl1/NZR complex"/>
    <property type="evidence" value="ECO:0007669"/>
    <property type="project" value="InterPro"/>
</dbReference>
<organism evidence="2 3">
    <name type="scientific">Mollisia scopiformis</name>
    <name type="common">Conifer needle endophyte fungus</name>
    <name type="synonym">Phialocephala scopiformis</name>
    <dbReference type="NCBI Taxonomy" id="149040"/>
    <lineage>
        <taxon>Eukaryota</taxon>
        <taxon>Fungi</taxon>
        <taxon>Dikarya</taxon>
        <taxon>Ascomycota</taxon>
        <taxon>Pezizomycotina</taxon>
        <taxon>Leotiomycetes</taxon>
        <taxon>Helotiales</taxon>
        <taxon>Mollisiaceae</taxon>
        <taxon>Mollisia</taxon>
    </lineage>
</organism>
<dbReference type="RefSeq" id="XP_018069001.1">
    <property type="nucleotide sequence ID" value="XM_018215261.1"/>
</dbReference>
<dbReference type="GO" id="GO:0006888">
    <property type="term" value="P:endoplasmic reticulum to Golgi vesicle-mediated transport"/>
    <property type="evidence" value="ECO:0007669"/>
    <property type="project" value="InterPro"/>
</dbReference>
<dbReference type="InterPro" id="IPR042044">
    <property type="entry name" value="EXOC6PINT-1/Sec15/Tip20_C_dom2"/>
</dbReference>
<dbReference type="GO" id="GO:0006890">
    <property type="term" value="P:retrograde vesicle-mediated transport, Golgi to endoplasmic reticulum"/>
    <property type="evidence" value="ECO:0007669"/>
    <property type="project" value="InterPro"/>
</dbReference>
<dbReference type="Pfam" id="PF04437">
    <property type="entry name" value="RINT1_TIP1"/>
    <property type="match status" value="1"/>
</dbReference>
<keyword evidence="3" id="KW-1185">Reference proteome</keyword>
<evidence type="ECO:0000256" key="1">
    <source>
        <dbReference type="SAM" id="Coils"/>
    </source>
</evidence>
<proteinExistence type="predicted"/>
<dbReference type="KEGG" id="psco:LY89DRAFT_686334"/>
<name>A0A194X392_MOLSC</name>
<dbReference type="AlphaFoldDB" id="A0A194X392"/>
<dbReference type="GO" id="GO:0060628">
    <property type="term" value="P:regulation of ER to Golgi vesicle-mediated transport"/>
    <property type="evidence" value="ECO:0007669"/>
    <property type="project" value="TreeGrafter"/>
</dbReference>
<protein>
    <submittedName>
        <fullName evidence="2">RINT-1 family protein-like protein</fullName>
    </submittedName>
</protein>
<gene>
    <name evidence="2" type="ORF">LY89DRAFT_686334</name>
</gene>
<dbReference type="InParanoid" id="A0A194X392"/>
<evidence type="ECO:0000313" key="3">
    <source>
        <dbReference type="Proteomes" id="UP000070700"/>
    </source>
</evidence>
<dbReference type="STRING" id="149040.A0A194X392"/>
<dbReference type="EMBL" id="KQ947419">
    <property type="protein sequence ID" value="KUJ14646.1"/>
    <property type="molecule type" value="Genomic_DNA"/>
</dbReference>
<sequence>MAGRSLSRERSPVAILLDPARDIPLGERDIRVEDFLNDKIQTTFDLGDLESLIASVETQKQQLEEQLQHAQSELRQAKAASANRTSLMLEQTQEFERQQSNVQKRLMIVTSSDTPEEATRKLKVPMEKLRKVELAEAYVEMLKDVEDLRMEARKHLPADPKEALKPYTQLKELAMSLQELQEPAEGAAVHLVNFVESTTNSLWMEMKKIMTDEFESVLLKMTWPDQSIEPSREWSDSFEKLLDLQAPEIVAAREPLILLPMNVLAKNFIQQFRYHFFSDKPTNHPHYLLNHISEWFLGTVAKWEDYLRLNVGPVLAAHFRGSYLAGNSLYVDPVAAFITALLPILKEKIDTLVEAVSNEPQYLSQLIAQLMRFDDAVRVKFNYDAGNIEYGWKGMTWDVLDTWFERWLEVEKDFALERYHEIMKSPDSGVIDYDSSAPGKTKATYGASRVTELIMTVTMQYNKVRRFSHKIRFLISIQAEILDLYWGRLKDSLDVYQTITSTVGRAVHGVTKEQQQALEGVKRLETLCKVFGSAEHLISMMKDWRNEEFFVDLWEHLQDRAKGTRIEDNLAGDMSYTEVKDATSDAVGSEEEGSVFDKTIETYQNLRSKAEELIVSSLRKSFPINFKQYITKPQWTTIGDLPQSSSSFIVVTAELDQPLQALKQDMTFLRRTLADAAFRRLWRAPLDTLEDMLFRDVLLSQDFTTLGAARFMQDVAAIQGVIDSCYGPKARLGVPKLSEAAALLNLPLEAEDGQMDLRDARQEIFGDSQQAADALVTLGVNHLTVGEARLVLAKRVEINSE</sequence>
<reference evidence="2 3" key="1">
    <citation type="submission" date="2015-10" db="EMBL/GenBank/DDBJ databases">
        <title>Full genome of DAOMC 229536 Phialocephala scopiformis, a fungal endophyte of spruce producing the potent anti-insectan compound rugulosin.</title>
        <authorList>
            <consortium name="DOE Joint Genome Institute"/>
            <person name="Walker A.K."/>
            <person name="Frasz S.L."/>
            <person name="Seifert K.A."/>
            <person name="Miller J.D."/>
            <person name="Mondo S.J."/>
            <person name="Labutti K."/>
            <person name="Lipzen A."/>
            <person name="Dockter R."/>
            <person name="Kennedy M."/>
            <person name="Grigoriev I.V."/>
            <person name="Spatafora J.W."/>
        </authorList>
    </citation>
    <scope>NUCLEOTIDE SEQUENCE [LARGE SCALE GENOMIC DNA]</scope>
    <source>
        <strain evidence="2 3">CBS 120377</strain>
    </source>
</reference>
<keyword evidence="1" id="KW-0175">Coiled coil</keyword>
<evidence type="ECO:0000313" key="2">
    <source>
        <dbReference type="EMBL" id="KUJ14646.1"/>
    </source>
</evidence>
<dbReference type="PANTHER" id="PTHR13520">
    <property type="entry name" value="RAD50-INTERACTING PROTEIN 1 RINT-1"/>
    <property type="match status" value="1"/>
</dbReference>
<dbReference type="GeneID" id="28824987"/>
<dbReference type="PANTHER" id="PTHR13520:SF0">
    <property type="entry name" value="RAD50-INTERACTING PROTEIN 1"/>
    <property type="match status" value="1"/>
</dbReference>
<accession>A0A194X392</accession>
<dbReference type="OrthoDB" id="2189254at2759"/>
<dbReference type="PROSITE" id="PS51386">
    <property type="entry name" value="RINT1_TIP20"/>
    <property type="match status" value="1"/>
</dbReference>
<dbReference type="Gene3D" id="1.20.58.670">
    <property type="entry name" value="Dsl1p vesicle tethering complex, Tip20p subunit, domain D"/>
    <property type="match status" value="1"/>
</dbReference>